<dbReference type="PANTHER" id="PTHR30290">
    <property type="entry name" value="PERIPLASMIC BINDING COMPONENT OF ABC TRANSPORTER"/>
    <property type="match status" value="1"/>
</dbReference>
<protein>
    <submittedName>
        <fullName evidence="6">ABC transporter substrate-binding protein</fullName>
    </submittedName>
</protein>
<dbReference type="RefSeq" id="WP_241060136.1">
    <property type="nucleotide sequence ID" value="NZ_JAKWJU010000002.1"/>
</dbReference>
<reference evidence="6" key="1">
    <citation type="submission" date="2022-03" db="EMBL/GenBank/DDBJ databases">
        <authorList>
            <person name="Santos J.D.N."/>
            <person name="Kallscheuer N."/>
            <person name="Jogler C."/>
            <person name="Lage O.M."/>
        </authorList>
    </citation>
    <scope>NUCLEOTIDE SEQUENCE</scope>
    <source>
        <strain evidence="6">M600PL45_2</strain>
    </source>
</reference>
<proteinExistence type="inferred from homology"/>
<organism evidence="6 7">
    <name type="scientific">Streptomyces marispadix</name>
    <dbReference type="NCBI Taxonomy" id="2922868"/>
    <lineage>
        <taxon>Bacteria</taxon>
        <taxon>Bacillati</taxon>
        <taxon>Actinomycetota</taxon>
        <taxon>Actinomycetes</taxon>
        <taxon>Kitasatosporales</taxon>
        <taxon>Streptomycetaceae</taxon>
        <taxon>Streptomyces</taxon>
    </lineage>
</organism>
<dbReference type="Proteomes" id="UP001166784">
    <property type="component" value="Unassembled WGS sequence"/>
</dbReference>
<dbReference type="InterPro" id="IPR000914">
    <property type="entry name" value="SBP_5_dom"/>
</dbReference>
<dbReference type="PANTHER" id="PTHR30290:SF10">
    <property type="entry name" value="PERIPLASMIC OLIGOPEPTIDE-BINDING PROTEIN-RELATED"/>
    <property type="match status" value="1"/>
</dbReference>
<dbReference type="Gene3D" id="3.10.105.10">
    <property type="entry name" value="Dipeptide-binding Protein, Domain 3"/>
    <property type="match status" value="1"/>
</dbReference>
<dbReference type="InterPro" id="IPR039424">
    <property type="entry name" value="SBP_5"/>
</dbReference>
<dbReference type="Gene3D" id="3.40.190.10">
    <property type="entry name" value="Periplasmic binding protein-like II"/>
    <property type="match status" value="1"/>
</dbReference>
<dbReference type="EMBL" id="JAKWJU010000002">
    <property type="protein sequence ID" value="MCH6161599.1"/>
    <property type="molecule type" value="Genomic_DNA"/>
</dbReference>
<dbReference type="SUPFAM" id="SSF53850">
    <property type="entry name" value="Periplasmic binding protein-like II"/>
    <property type="match status" value="1"/>
</dbReference>
<keyword evidence="7" id="KW-1185">Reference proteome</keyword>
<sequence length="478" mass="51974">MGTSVTFALDAMPLIRDLHLPVDYSARFVAEGVLLPLLPSDETPAPAAQGPAPAQDTHDAQVPVRCAESVTSYDGGRRWRVRLDGRLRWSDGAPLRAEDAVRGAEHALRRGSNTAVTFLDHSGSRPPAVEVGTRTVEYRFGRPVAFARQLFSTPDFAPLRQGRTAVLGNPSLGPYCVSRWERERITLARNPYWKGLRQGPGAIDFVLVREAGDAVDRYLAGELDMTATTGFGVREVARCAGRGDMAGGPIPVYASLDFGRRAGGFAGRPALRRALSALLDRTALEGGTNGLLLPWAPPAHERHDASGVTLASLRQAVRGGLEIAYSDFAPNAEAAEVLAARLRDALAVPVETVELSYDAYVRASSDRDFSLLYSLTSPFFDHPAGSLSFWRSSGRAARQNAFADAEFDRLLDLAEGCEDPSRADELWRQAEARWWWTVPKIPLAQVQARFLRSPRLAGPPLSPAGLLRFERLKATAPV</sequence>
<comment type="similarity">
    <text evidence="2">Belongs to the bacterial solute-binding protein 5 family.</text>
</comment>
<evidence type="ECO:0000256" key="4">
    <source>
        <dbReference type="ARBA" id="ARBA00022729"/>
    </source>
</evidence>
<dbReference type="Pfam" id="PF00496">
    <property type="entry name" value="SBP_bac_5"/>
    <property type="match status" value="1"/>
</dbReference>
<keyword evidence="3" id="KW-0813">Transport</keyword>
<gene>
    <name evidence="6" type="ORF">MMA15_14710</name>
</gene>
<evidence type="ECO:0000256" key="2">
    <source>
        <dbReference type="ARBA" id="ARBA00005695"/>
    </source>
</evidence>
<accession>A0ABS9SZ88</accession>
<keyword evidence="4" id="KW-0732">Signal</keyword>
<feature type="domain" description="Solute-binding protein family 5" evidence="5">
    <location>
        <begin position="67"/>
        <end position="284"/>
    </location>
</feature>
<evidence type="ECO:0000259" key="5">
    <source>
        <dbReference type="Pfam" id="PF00496"/>
    </source>
</evidence>
<name>A0ABS9SZ88_9ACTN</name>
<evidence type="ECO:0000256" key="3">
    <source>
        <dbReference type="ARBA" id="ARBA00022448"/>
    </source>
</evidence>
<evidence type="ECO:0000313" key="6">
    <source>
        <dbReference type="EMBL" id="MCH6161599.1"/>
    </source>
</evidence>
<comment type="caution">
    <text evidence="6">The sequence shown here is derived from an EMBL/GenBank/DDBJ whole genome shotgun (WGS) entry which is preliminary data.</text>
</comment>
<reference evidence="6" key="2">
    <citation type="journal article" date="2023" name="Int. J. Syst. Evol. Microbiol.">
        <title>Streptomyces marispadix sp. nov., isolated from marine beach sediment of the Northern Coast of Portugal.</title>
        <authorList>
            <person name="dos Santos J.D.N."/>
            <person name="Vitorino I.R."/>
            <person name="Kallscheuer N."/>
            <person name="Srivastava A."/>
            <person name="Krautwurst S."/>
            <person name="Marz M."/>
            <person name="Jogler C."/>
            <person name="Lobo Da Cunha A."/>
            <person name="Catita J."/>
            <person name="Goncalves H."/>
            <person name="Gonzalez I."/>
            <person name="Reyes F."/>
            <person name="Lage O.M."/>
        </authorList>
    </citation>
    <scope>NUCLEOTIDE SEQUENCE</scope>
    <source>
        <strain evidence="6">M600PL45_2</strain>
    </source>
</reference>
<evidence type="ECO:0000256" key="1">
    <source>
        <dbReference type="ARBA" id="ARBA00004196"/>
    </source>
</evidence>
<comment type="subcellular location">
    <subcellularLocation>
        <location evidence="1">Cell envelope</location>
    </subcellularLocation>
</comment>
<evidence type="ECO:0000313" key="7">
    <source>
        <dbReference type="Proteomes" id="UP001166784"/>
    </source>
</evidence>